<evidence type="ECO:0000313" key="3">
    <source>
        <dbReference type="Proteomes" id="UP001296873"/>
    </source>
</evidence>
<protein>
    <recommendedName>
        <fullName evidence="1">ISXO2-like transposase domain-containing protein</fullName>
    </recommendedName>
</protein>
<accession>A0ABS1DHI9</accession>
<dbReference type="InterPro" id="IPR024445">
    <property type="entry name" value="Tnp_ISXO2-like"/>
</dbReference>
<sequence>MPARWNKRTQPASVAAFNARFPDDDACADALAAHRWPDGFVCPHCGGEGWRLRAKRYTWQCKACDKQTSVTAGTVMHRSKIPLRKWFLAAHLVVTHSNGISAMQLWPAVGLNSYKDAWLLLQKIRRAMVNPGRDPLTGTVEVDEMSLPFRGANEPVAGGQGRSALGKMLLIGAVEIRDIERNGVPDTMPGRIRLATIPNYHRTTLHRFIHGTVEQNSLIISDGLPAYRELQDHGHRPIVVGTMAAHVVLPWIHRVFAQLKRWALGVYHGLRPKHLQAYLDEFVFRWNRRRLRKGSLDTLLDIVGISQPAPYKLITGQA</sequence>
<evidence type="ECO:0000259" key="1">
    <source>
        <dbReference type="SMART" id="SM01126"/>
    </source>
</evidence>
<dbReference type="InterPro" id="IPR024442">
    <property type="entry name" value="Transposase_Zn_ribbon"/>
</dbReference>
<dbReference type="Pfam" id="PF12760">
    <property type="entry name" value="Zn_ribbon_IS1595"/>
    <property type="match status" value="1"/>
</dbReference>
<dbReference type="Pfam" id="PF12762">
    <property type="entry name" value="DDE_Tnp_IS1595"/>
    <property type="match status" value="1"/>
</dbReference>
<reference evidence="2 3" key="1">
    <citation type="journal article" date="2020" name="Microorganisms">
        <title>Osmotic Adaptation and Compatible Solute Biosynthesis of Phototrophic Bacteria as Revealed from Genome Analyses.</title>
        <authorList>
            <person name="Imhoff J.F."/>
            <person name="Rahn T."/>
            <person name="Kunzel S."/>
            <person name="Keller A."/>
            <person name="Neulinger S.C."/>
        </authorList>
    </citation>
    <scope>NUCLEOTIDE SEQUENCE [LARGE SCALE GENOMIC DNA]</scope>
    <source>
        <strain evidence="2 3">DSM 9895</strain>
    </source>
</reference>
<comment type="caution">
    <text evidence="2">The sequence shown here is derived from an EMBL/GenBank/DDBJ whole genome shotgun (WGS) entry which is preliminary data.</text>
</comment>
<proteinExistence type="predicted"/>
<evidence type="ECO:0000313" key="2">
    <source>
        <dbReference type="EMBL" id="MBK1669931.1"/>
    </source>
</evidence>
<dbReference type="EMBL" id="NRRL01000067">
    <property type="protein sequence ID" value="MBK1669931.1"/>
    <property type="molecule type" value="Genomic_DNA"/>
</dbReference>
<organism evidence="2 3">
    <name type="scientific">Rhodovibrio sodomensis</name>
    <dbReference type="NCBI Taxonomy" id="1088"/>
    <lineage>
        <taxon>Bacteria</taxon>
        <taxon>Pseudomonadati</taxon>
        <taxon>Pseudomonadota</taxon>
        <taxon>Alphaproteobacteria</taxon>
        <taxon>Rhodospirillales</taxon>
        <taxon>Rhodovibrionaceae</taxon>
        <taxon>Rhodovibrio</taxon>
    </lineage>
</organism>
<dbReference type="RefSeq" id="WP_200342275.1">
    <property type="nucleotide sequence ID" value="NZ_NRRL01000067.1"/>
</dbReference>
<name>A0ABS1DHI9_9PROT</name>
<keyword evidence="3" id="KW-1185">Reference proteome</keyword>
<dbReference type="SMART" id="SM01126">
    <property type="entry name" value="DDE_Tnp_IS1595"/>
    <property type="match status" value="1"/>
</dbReference>
<gene>
    <name evidence="2" type="ORF">CKO28_18000</name>
</gene>
<dbReference type="Proteomes" id="UP001296873">
    <property type="component" value="Unassembled WGS sequence"/>
</dbReference>
<dbReference type="NCBIfam" id="NF033547">
    <property type="entry name" value="transpos_IS1595"/>
    <property type="match status" value="1"/>
</dbReference>
<feature type="domain" description="ISXO2-like transposase" evidence="1">
    <location>
        <begin position="135"/>
        <end position="287"/>
    </location>
</feature>